<accession>F2AMY8</accession>
<dbReference type="GO" id="GO:0016874">
    <property type="term" value="F:ligase activity"/>
    <property type="evidence" value="ECO:0007669"/>
    <property type="project" value="UniProtKB-KW"/>
</dbReference>
<dbReference type="Gene3D" id="3.40.50.10300">
    <property type="entry name" value="CoaB-like"/>
    <property type="match status" value="1"/>
</dbReference>
<protein>
    <submittedName>
        <fullName evidence="2">Phosphopantothenoylcysteine decarboxylase / phosphopantothenate-cysteine ligase</fullName>
    </submittedName>
</protein>
<evidence type="ECO:0000313" key="2">
    <source>
        <dbReference type="EMBL" id="EGF28975.1"/>
    </source>
</evidence>
<dbReference type="RefSeq" id="WP_007325005.1">
    <property type="nucleotide sequence ID" value="NZ_AFAR01000058.1"/>
</dbReference>
<feature type="domain" description="DNA/pantothenate metabolism flavoprotein C-terminal" evidence="1">
    <location>
        <begin position="10"/>
        <end position="212"/>
    </location>
</feature>
<proteinExistence type="predicted"/>
<dbReference type="GO" id="GO:0015937">
    <property type="term" value="P:coenzyme A biosynthetic process"/>
    <property type="evidence" value="ECO:0007669"/>
    <property type="project" value="UniProtKB-ARBA"/>
</dbReference>
<dbReference type="PATRIC" id="fig|991778.3.peg.1101"/>
<dbReference type="AlphaFoldDB" id="F2AMY8"/>
<evidence type="ECO:0000313" key="3">
    <source>
        <dbReference type="Proteomes" id="UP000006222"/>
    </source>
</evidence>
<dbReference type="EMBL" id="AFAR01000058">
    <property type="protein sequence ID" value="EGF28975.1"/>
    <property type="molecule type" value="Genomic_DNA"/>
</dbReference>
<dbReference type="SUPFAM" id="SSF102645">
    <property type="entry name" value="CoaB-like"/>
    <property type="match status" value="1"/>
</dbReference>
<reference evidence="2 3" key="1">
    <citation type="journal article" date="2013" name="Mar. Genomics">
        <title>Expression of sulfatases in Rhodopirellula baltica and the diversity of sulfatases in the genus Rhodopirellula.</title>
        <authorList>
            <person name="Wegner C.E."/>
            <person name="Richter-Heitmann T."/>
            <person name="Klindworth A."/>
            <person name="Klockow C."/>
            <person name="Richter M."/>
            <person name="Achstetter T."/>
            <person name="Glockner F.O."/>
            <person name="Harder J."/>
        </authorList>
    </citation>
    <scope>NUCLEOTIDE SEQUENCE [LARGE SCALE GENOMIC DNA]</scope>
    <source>
        <strain evidence="2 3">WH47</strain>
    </source>
</reference>
<dbReference type="Proteomes" id="UP000006222">
    <property type="component" value="Unassembled WGS sequence"/>
</dbReference>
<keyword evidence="2" id="KW-0436">Ligase</keyword>
<name>F2AMY8_RHOBT</name>
<gene>
    <name evidence="2" type="ORF">RBWH47_01285</name>
</gene>
<dbReference type="InterPro" id="IPR007085">
    <property type="entry name" value="DNA/pantothenate-metab_flavo_C"/>
</dbReference>
<dbReference type="InterPro" id="IPR035929">
    <property type="entry name" value="CoaB-like_sf"/>
</dbReference>
<sequence length="218" mass="23766">MTDATSNSRRRILITSGPTRQYLDPVRYLTNASSGRMGAALAGAALALGHDVVMVSGPVSVDYPEGVELINVLTTQEMLQAAGEAFKDCDGAIGAAAPCDYMPRHVSTQKLSKTGEPLQLELIETPDVIATLGQSKRDDQWVVGFALETDDRRFRATVKLERKHCDLMVSNGPEAINSSENQVELLDPSGDVIEHIRGTKEHVAQRLLHQIHHRLLSS</sequence>
<dbReference type="Pfam" id="PF04127">
    <property type="entry name" value="DFP"/>
    <property type="match status" value="1"/>
</dbReference>
<evidence type="ECO:0000259" key="1">
    <source>
        <dbReference type="Pfam" id="PF04127"/>
    </source>
</evidence>
<comment type="caution">
    <text evidence="2">The sequence shown here is derived from an EMBL/GenBank/DDBJ whole genome shotgun (WGS) entry which is preliminary data.</text>
</comment>
<organism evidence="2 3">
    <name type="scientific">Rhodopirellula baltica WH47</name>
    <dbReference type="NCBI Taxonomy" id="991778"/>
    <lineage>
        <taxon>Bacteria</taxon>
        <taxon>Pseudomonadati</taxon>
        <taxon>Planctomycetota</taxon>
        <taxon>Planctomycetia</taxon>
        <taxon>Pirellulales</taxon>
        <taxon>Pirellulaceae</taxon>
        <taxon>Rhodopirellula</taxon>
    </lineage>
</organism>